<keyword evidence="5" id="KW-0106">Calcium</keyword>
<evidence type="ECO:0000256" key="4">
    <source>
        <dbReference type="ARBA" id="ARBA00022737"/>
    </source>
</evidence>
<dbReference type="OMA" id="LNQFIYC"/>
<feature type="domain" description="EF-hand" evidence="6">
    <location>
        <begin position="31"/>
        <end position="66"/>
    </location>
</feature>
<dbReference type="Gene3D" id="1.10.238.10">
    <property type="entry name" value="EF-hand"/>
    <property type="match status" value="1"/>
</dbReference>
<dbReference type="eggNOG" id="KOG0037">
    <property type="taxonomic scope" value="Eukaryota"/>
</dbReference>
<dbReference type="RefSeq" id="XP_003061497.1">
    <property type="nucleotide sequence ID" value="XM_003061451.1"/>
</dbReference>
<organism evidence="8">
    <name type="scientific">Micromonas pusilla (strain CCMP1545)</name>
    <name type="common">Picoplanktonic green alga</name>
    <dbReference type="NCBI Taxonomy" id="564608"/>
    <lineage>
        <taxon>Eukaryota</taxon>
        <taxon>Viridiplantae</taxon>
        <taxon>Chlorophyta</taxon>
        <taxon>Mamiellophyceae</taxon>
        <taxon>Mamiellales</taxon>
        <taxon>Mamiellaceae</taxon>
        <taxon>Micromonas</taxon>
    </lineage>
</organism>
<dbReference type="SUPFAM" id="SSF47473">
    <property type="entry name" value="EF-hand"/>
    <property type="match status" value="1"/>
</dbReference>
<dbReference type="InterPro" id="IPR002048">
    <property type="entry name" value="EF_hand_dom"/>
</dbReference>
<dbReference type="PROSITE" id="PS00018">
    <property type="entry name" value="EF_HAND_1"/>
    <property type="match status" value="1"/>
</dbReference>
<keyword evidence="2" id="KW-0963">Cytoplasm</keyword>
<dbReference type="STRING" id="564608.C1N126"/>
<dbReference type="GO" id="GO:0048306">
    <property type="term" value="F:calcium-dependent protein binding"/>
    <property type="evidence" value="ECO:0007669"/>
    <property type="project" value="UniProtKB-ARBA"/>
</dbReference>
<feature type="domain" description="EF-hand" evidence="6">
    <location>
        <begin position="103"/>
        <end position="138"/>
    </location>
</feature>
<protein>
    <submittedName>
        <fullName evidence="7">Predicted protein</fullName>
    </submittedName>
</protein>
<evidence type="ECO:0000313" key="7">
    <source>
        <dbReference type="EMBL" id="EEH54127.1"/>
    </source>
</evidence>
<dbReference type="InterPro" id="IPR018247">
    <property type="entry name" value="EF_Hand_1_Ca_BS"/>
</dbReference>
<evidence type="ECO:0000256" key="3">
    <source>
        <dbReference type="ARBA" id="ARBA00022723"/>
    </source>
</evidence>
<gene>
    <name evidence="7" type="ORF">MICPUCDRAFT_41664</name>
</gene>
<keyword evidence="8" id="KW-1185">Reference proteome</keyword>
<keyword evidence="4" id="KW-0677">Repeat</keyword>
<keyword evidence="3" id="KW-0479">Metal-binding</keyword>
<dbReference type="InterPro" id="IPR011992">
    <property type="entry name" value="EF-hand-dom_pair"/>
</dbReference>
<dbReference type="GeneID" id="9687175"/>
<name>C1N126_MICPC</name>
<accession>C1N126</accession>
<dbReference type="PROSITE" id="PS50222">
    <property type="entry name" value="EF_HAND_2"/>
    <property type="match status" value="2"/>
</dbReference>
<dbReference type="AlphaFoldDB" id="C1N126"/>
<dbReference type="KEGG" id="mpp:MICPUCDRAFT_41664"/>
<evidence type="ECO:0000256" key="2">
    <source>
        <dbReference type="ARBA" id="ARBA00022490"/>
    </source>
</evidence>
<dbReference type="OrthoDB" id="186625at2759"/>
<dbReference type="GO" id="GO:0005737">
    <property type="term" value="C:cytoplasm"/>
    <property type="evidence" value="ECO:0007669"/>
    <property type="project" value="UniProtKB-SubCell"/>
</dbReference>
<sequence>MQPQQVMMAPQQPGYFVQPTYAVPVGYAMPAATDPAWEQFKACDMDHNGTVSPKELQNMLAATGLVLSMQTCAQLVKLHNKRSNPNDSTPDALNYDEFKEMQTFLNNVRGSFEHFDRSKNGALDAGECTQALQHAGFGNVEQTAVATAMKAFDPDQSFSLSLDQYIAFSLFFFGARKAFDAFDRSDATQVGRITIDFNQFVYAMSMTR</sequence>
<dbReference type="InterPro" id="IPR051426">
    <property type="entry name" value="Peflin/Sorcin_CaBP"/>
</dbReference>
<evidence type="ECO:0000256" key="1">
    <source>
        <dbReference type="ARBA" id="ARBA00004496"/>
    </source>
</evidence>
<dbReference type="PANTHER" id="PTHR46212">
    <property type="entry name" value="PEFLIN"/>
    <property type="match status" value="1"/>
</dbReference>
<dbReference type="EMBL" id="GG663744">
    <property type="protein sequence ID" value="EEH54127.1"/>
    <property type="molecule type" value="Genomic_DNA"/>
</dbReference>
<evidence type="ECO:0000313" key="8">
    <source>
        <dbReference type="Proteomes" id="UP000001876"/>
    </source>
</evidence>
<dbReference type="PANTHER" id="PTHR46212:SF3">
    <property type="entry name" value="GH27120P"/>
    <property type="match status" value="1"/>
</dbReference>
<evidence type="ECO:0000256" key="5">
    <source>
        <dbReference type="ARBA" id="ARBA00022837"/>
    </source>
</evidence>
<proteinExistence type="predicted"/>
<evidence type="ECO:0000259" key="6">
    <source>
        <dbReference type="PROSITE" id="PS50222"/>
    </source>
</evidence>
<reference evidence="7 8" key="1">
    <citation type="journal article" date="2009" name="Science">
        <title>Green evolution and dynamic adaptations revealed by genomes of the marine picoeukaryotes Micromonas.</title>
        <authorList>
            <person name="Worden A.Z."/>
            <person name="Lee J.H."/>
            <person name="Mock T."/>
            <person name="Rouze P."/>
            <person name="Simmons M.P."/>
            <person name="Aerts A.L."/>
            <person name="Allen A.E."/>
            <person name="Cuvelier M.L."/>
            <person name="Derelle E."/>
            <person name="Everett M.V."/>
            <person name="Foulon E."/>
            <person name="Grimwood J."/>
            <person name="Gundlach H."/>
            <person name="Henrissat B."/>
            <person name="Napoli C."/>
            <person name="McDonald S.M."/>
            <person name="Parker M.S."/>
            <person name="Rombauts S."/>
            <person name="Salamov A."/>
            <person name="Von Dassow P."/>
            <person name="Badger J.H."/>
            <person name="Coutinho P.M."/>
            <person name="Demir E."/>
            <person name="Dubchak I."/>
            <person name="Gentemann C."/>
            <person name="Eikrem W."/>
            <person name="Gready J.E."/>
            <person name="John U."/>
            <person name="Lanier W."/>
            <person name="Lindquist E.A."/>
            <person name="Lucas S."/>
            <person name="Mayer K.F."/>
            <person name="Moreau H."/>
            <person name="Not F."/>
            <person name="Otillar R."/>
            <person name="Panaud O."/>
            <person name="Pangilinan J."/>
            <person name="Paulsen I."/>
            <person name="Piegu B."/>
            <person name="Poliakov A."/>
            <person name="Robbens S."/>
            <person name="Schmutz J."/>
            <person name="Toulza E."/>
            <person name="Wyss T."/>
            <person name="Zelensky A."/>
            <person name="Zhou K."/>
            <person name="Armbrust E.V."/>
            <person name="Bhattacharya D."/>
            <person name="Goodenough U.W."/>
            <person name="Van de Peer Y."/>
            <person name="Grigoriev I.V."/>
        </authorList>
    </citation>
    <scope>NUCLEOTIDE SEQUENCE [LARGE SCALE GENOMIC DNA]</scope>
    <source>
        <strain evidence="7 8">CCMP1545</strain>
    </source>
</reference>
<dbReference type="GO" id="GO:0005509">
    <property type="term" value="F:calcium ion binding"/>
    <property type="evidence" value="ECO:0007669"/>
    <property type="project" value="InterPro"/>
</dbReference>
<dbReference type="Pfam" id="PF13202">
    <property type="entry name" value="EF-hand_5"/>
    <property type="match status" value="1"/>
</dbReference>
<dbReference type="Proteomes" id="UP000001876">
    <property type="component" value="Unassembled WGS sequence"/>
</dbReference>
<comment type="subcellular location">
    <subcellularLocation>
        <location evidence="1">Cytoplasm</location>
    </subcellularLocation>
</comment>